<protein>
    <submittedName>
        <fullName evidence="1">Uncharacterized protein</fullName>
    </submittedName>
</protein>
<sequence>MVHLVLPILVRGETNKPEYESLPDSIKRLIAKKNQHYRRALQLFIEIPYLETAEERAQHAITLLRDHRAVQDYWRLIDEFKETGKEITSAEQTLEEEVNDLTLIELAKESKNLPPNISKTKAKLKDLPDGKKRSKALVKLQLFEKRLELVKIRIKQLSDEQQVDR</sequence>
<proteinExistence type="predicted"/>
<evidence type="ECO:0000313" key="2">
    <source>
        <dbReference type="Proteomes" id="UP001597560"/>
    </source>
</evidence>
<dbReference type="EMBL" id="JBHUPA010000002">
    <property type="protein sequence ID" value="MFD2961373.1"/>
    <property type="molecule type" value="Genomic_DNA"/>
</dbReference>
<organism evidence="1 2">
    <name type="scientific">Olivibacter jilunii</name>
    <dbReference type="NCBI Taxonomy" id="985016"/>
    <lineage>
        <taxon>Bacteria</taxon>
        <taxon>Pseudomonadati</taxon>
        <taxon>Bacteroidota</taxon>
        <taxon>Sphingobacteriia</taxon>
        <taxon>Sphingobacteriales</taxon>
        <taxon>Sphingobacteriaceae</taxon>
        <taxon>Olivibacter</taxon>
    </lineage>
</organism>
<gene>
    <name evidence="1" type="ORF">ACFS6J_06235</name>
</gene>
<comment type="caution">
    <text evidence="1">The sequence shown here is derived from an EMBL/GenBank/DDBJ whole genome shotgun (WGS) entry which is preliminary data.</text>
</comment>
<name>A0ABW6AW14_9SPHI</name>
<dbReference type="Proteomes" id="UP001597560">
    <property type="component" value="Unassembled WGS sequence"/>
</dbReference>
<evidence type="ECO:0000313" key="1">
    <source>
        <dbReference type="EMBL" id="MFD2961373.1"/>
    </source>
</evidence>
<reference evidence="2" key="1">
    <citation type="journal article" date="2019" name="Int. J. Syst. Evol. Microbiol.">
        <title>The Global Catalogue of Microorganisms (GCM) 10K type strain sequencing project: providing services to taxonomists for standard genome sequencing and annotation.</title>
        <authorList>
            <consortium name="The Broad Institute Genomics Platform"/>
            <consortium name="The Broad Institute Genome Sequencing Center for Infectious Disease"/>
            <person name="Wu L."/>
            <person name="Ma J."/>
        </authorList>
    </citation>
    <scope>NUCLEOTIDE SEQUENCE [LARGE SCALE GENOMIC DNA]</scope>
    <source>
        <strain evidence="2">KCTC 23098</strain>
    </source>
</reference>
<accession>A0ABW6AW14</accession>
<keyword evidence="2" id="KW-1185">Reference proteome</keyword>